<keyword evidence="11" id="KW-1185">Reference proteome</keyword>
<evidence type="ECO:0000256" key="3">
    <source>
        <dbReference type="ARBA" id="ARBA00022833"/>
    </source>
</evidence>
<dbReference type="PANTHER" id="PTHR47782">
    <property type="entry name" value="ZN(II)2CYS6 TRANSCRIPTION FACTOR (EUROFUNG)-RELATED"/>
    <property type="match status" value="1"/>
</dbReference>
<accession>A0A6A6PX63</accession>
<gene>
    <name evidence="10" type="ORF">BDY17DRAFT_125866</name>
</gene>
<dbReference type="InterPro" id="IPR001138">
    <property type="entry name" value="Zn2Cys6_DnaBD"/>
</dbReference>
<dbReference type="AlphaFoldDB" id="A0A6A6PX63"/>
<dbReference type="InterPro" id="IPR036864">
    <property type="entry name" value="Zn2-C6_fun-type_DNA-bd_sf"/>
</dbReference>
<keyword evidence="6" id="KW-0804">Transcription</keyword>
<dbReference type="PROSITE" id="PS50048">
    <property type="entry name" value="ZN2_CY6_FUNGAL_2"/>
    <property type="match status" value="1"/>
</dbReference>
<dbReference type="CDD" id="cd12148">
    <property type="entry name" value="fungal_TF_MHR"/>
    <property type="match status" value="1"/>
</dbReference>
<protein>
    <submittedName>
        <fullName evidence="10">Fungal-specific transcription factor domain-containing protein</fullName>
    </submittedName>
</protein>
<keyword evidence="7" id="KW-0539">Nucleus</keyword>
<feature type="compositionally biased region" description="Polar residues" evidence="8">
    <location>
        <begin position="662"/>
        <end position="676"/>
    </location>
</feature>
<keyword evidence="3" id="KW-0862">Zinc</keyword>
<comment type="subcellular location">
    <subcellularLocation>
        <location evidence="1">Nucleus</location>
    </subcellularLocation>
</comment>
<sequence length="793" mass="88828">MSLIPLETPVLKVSRPVAACSRCRNAKIKCDGKLPACTSCEKNGRAAECTSTNDQFARGKERSYVSTLETRIDRLLVKLEEAQARKPSVISVVDDDMSSRRTSQAQEPPTPNNSRKLRRREVSAIDDLVSDFGFLSVNATARDFYGFTTAMSYARLVLSACTKDPLPKARGQSLPNRQAAVELIQHYLDNIFSLLPMFDESSFYGSVENIYAQDVSKTSALDHWMVRMVLAIAHASKSTERGDWNYLESIGHVCAALEFAEYVLHPGNISGVQALLLLTQYATLDPHHFDSWSLIGAVSRAMADLGLHQDPPKGAPMSRSKLELRRKVFHCIYALDRATSLVQTRAFSFSDDSAKVKVPFHKLPSSAPPTPKSSNSTQQQNVFRAGHEHALELVSLRQIQSAWYTDLFQSGRESWPDPYSYIWDKCAAMRTWFDGLSSTTPASLRAFFLLDLLYSYIYVLSPSPRAPQVVPFAQKLIFEYCIQYAELLLSAITTESYIAPVNFYDAMRATMVGRQFLDVLQHNTDLLLDGFVPQHPEVKPTAAAPPPVPPVSLPPGETVRRYNAIRSINCIKNISKCLELLGIRWGYMSWTQRFQKEANPMLEQLQQRLREIDEMKGMRKQSVWAPQDSMRKRSVWAGSVSSHPSSNGSISYSTPPQHMANGYQQQSPPDLQQTLSFVDPGVGQRLSPSMYPPQPDAYPQQQQQQFHVPHDSVYTQLQQDPQQQQSYASASPPQQTFNFNEPFYQSPPNAGSSTAPGHQFAAWTGYSGPVVQDTLDEENAVPPKSNAWDLYQT</sequence>
<dbReference type="RefSeq" id="XP_033590883.1">
    <property type="nucleotide sequence ID" value="XM_033729361.1"/>
</dbReference>
<dbReference type="SMART" id="SM00906">
    <property type="entry name" value="Fungal_trans"/>
    <property type="match status" value="1"/>
</dbReference>
<feature type="compositionally biased region" description="Low complexity" evidence="8">
    <location>
        <begin position="639"/>
        <end position="653"/>
    </location>
</feature>
<dbReference type="GO" id="GO:0000981">
    <property type="term" value="F:DNA-binding transcription factor activity, RNA polymerase II-specific"/>
    <property type="evidence" value="ECO:0007669"/>
    <property type="project" value="InterPro"/>
</dbReference>
<feature type="region of interest" description="Disordered" evidence="8">
    <location>
        <begin position="90"/>
        <end position="116"/>
    </location>
</feature>
<dbReference type="InterPro" id="IPR007219">
    <property type="entry name" value="XnlR_reg_dom"/>
</dbReference>
<dbReference type="CDD" id="cd00067">
    <property type="entry name" value="GAL4"/>
    <property type="match status" value="1"/>
</dbReference>
<evidence type="ECO:0000256" key="4">
    <source>
        <dbReference type="ARBA" id="ARBA00023015"/>
    </source>
</evidence>
<evidence type="ECO:0000256" key="1">
    <source>
        <dbReference type="ARBA" id="ARBA00004123"/>
    </source>
</evidence>
<evidence type="ECO:0000256" key="8">
    <source>
        <dbReference type="SAM" id="MobiDB-lite"/>
    </source>
</evidence>
<evidence type="ECO:0000313" key="10">
    <source>
        <dbReference type="EMBL" id="KAF2484314.1"/>
    </source>
</evidence>
<dbReference type="EMBL" id="MU001634">
    <property type="protein sequence ID" value="KAF2484314.1"/>
    <property type="molecule type" value="Genomic_DNA"/>
</dbReference>
<evidence type="ECO:0000256" key="7">
    <source>
        <dbReference type="ARBA" id="ARBA00023242"/>
    </source>
</evidence>
<dbReference type="GO" id="GO:0008270">
    <property type="term" value="F:zinc ion binding"/>
    <property type="evidence" value="ECO:0007669"/>
    <property type="project" value="InterPro"/>
</dbReference>
<dbReference type="SMART" id="SM00066">
    <property type="entry name" value="GAL4"/>
    <property type="match status" value="1"/>
</dbReference>
<feature type="compositionally biased region" description="Low complexity" evidence="8">
    <location>
        <begin position="716"/>
        <end position="735"/>
    </location>
</feature>
<dbReference type="Gene3D" id="4.10.240.10">
    <property type="entry name" value="Zn(2)-C6 fungal-type DNA-binding domain"/>
    <property type="match status" value="1"/>
</dbReference>
<keyword evidence="4" id="KW-0805">Transcription regulation</keyword>
<dbReference type="InterPro" id="IPR052202">
    <property type="entry name" value="Yeast_MetPath_Reg"/>
</dbReference>
<evidence type="ECO:0000313" key="11">
    <source>
        <dbReference type="Proteomes" id="UP000799767"/>
    </source>
</evidence>
<keyword evidence="5" id="KW-0238">DNA-binding</keyword>
<proteinExistence type="predicted"/>
<dbReference type="Pfam" id="PF00172">
    <property type="entry name" value="Zn_clus"/>
    <property type="match status" value="1"/>
</dbReference>
<evidence type="ECO:0000256" key="5">
    <source>
        <dbReference type="ARBA" id="ARBA00023125"/>
    </source>
</evidence>
<dbReference type="GO" id="GO:0045944">
    <property type="term" value="P:positive regulation of transcription by RNA polymerase II"/>
    <property type="evidence" value="ECO:0007669"/>
    <property type="project" value="TreeGrafter"/>
</dbReference>
<feature type="compositionally biased region" description="Polar residues" evidence="8">
    <location>
        <begin position="746"/>
        <end position="756"/>
    </location>
</feature>
<dbReference type="Proteomes" id="UP000799767">
    <property type="component" value="Unassembled WGS sequence"/>
</dbReference>
<keyword evidence="2" id="KW-0479">Metal-binding</keyword>
<evidence type="ECO:0000259" key="9">
    <source>
        <dbReference type="PROSITE" id="PS50048"/>
    </source>
</evidence>
<dbReference type="PROSITE" id="PS00463">
    <property type="entry name" value="ZN2_CY6_FUNGAL_1"/>
    <property type="match status" value="1"/>
</dbReference>
<evidence type="ECO:0000256" key="6">
    <source>
        <dbReference type="ARBA" id="ARBA00023163"/>
    </source>
</evidence>
<feature type="domain" description="Zn(2)-C6 fungal-type" evidence="9">
    <location>
        <begin position="19"/>
        <end position="51"/>
    </location>
</feature>
<dbReference type="GO" id="GO:0005634">
    <property type="term" value="C:nucleus"/>
    <property type="evidence" value="ECO:0007669"/>
    <property type="project" value="UniProtKB-SubCell"/>
</dbReference>
<dbReference type="Pfam" id="PF04082">
    <property type="entry name" value="Fungal_trans"/>
    <property type="match status" value="1"/>
</dbReference>
<dbReference type="GO" id="GO:0043565">
    <property type="term" value="F:sequence-specific DNA binding"/>
    <property type="evidence" value="ECO:0007669"/>
    <property type="project" value="TreeGrafter"/>
</dbReference>
<feature type="region of interest" description="Disordered" evidence="8">
    <location>
        <begin position="635"/>
        <end position="762"/>
    </location>
</feature>
<dbReference type="SUPFAM" id="SSF57701">
    <property type="entry name" value="Zn2/Cys6 DNA-binding domain"/>
    <property type="match status" value="1"/>
</dbReference>
<dbReference type="PANTHER" id="PTHR47782:SF2">
    <property type="entry name" value="TRANSCRIPTION FACTOR, PUTATIVE (AFU_ORTHOLOGUE AFUA_4G12570)-RELATED"/>
    <property type="match status" value="1"/>
</dbReference>
<organism evidence="10 11">
    <name type="scientific">Neohortaea acidophila</name>
    <dbReference type="NCBI Taxonomy" id="245834"/>
    <lineage>
        <taxon>Eukaryota</taxon>
        <taxon>Fungi</taxon>
        <taxon>Dikarya</taxon>
        <taxon>Ascomycota</taxon>
        <taxon>Pezizomycotina</taxon>
        <taxon>Dothideomycetes</taxon>
        <taxon>Dothideomycetidae</taxon>
        <taxon>Mycosphaerellales</taxon>
        <taxon>Teratosphaeriaceae</taxon>
        <taxon>Neohortaea</taxon>
    </lineage>
</organism>
<name>A0A6A6PX63_9PEZI</name>
<dbReference type="OrthoDB" id="5319458at2759"/>
<evidence type="ECO:0000256" key="2">
    <source>
        <dbReference type="ARBA" id="ARBA00022723"/>
    </source>
</evidence>
<dbReference type="GO" id="GO:0006351">
    <property type="term" value="P:DNA-templated transcription"/>
    <property type="evidence" value="ECO:0007669"/>
    <property type="project" value="InterPro"/>
</dbReference>
<reference evidence="10" key="1">
    <citation type="journal article" date="2020" name="Stud. Mycol.">
        <title>101 Dothideomycetes genomes: a test case for predicting lifestyles and emergence of pathogens.</title>
        <authorList>
            <person name="Haridas S."/>
            <person name="Albert R."/>
            <person name="Binder M."/>
            <person name="Bloem J."/>
            <person name="Labutti K."/>
            <person name="Salamov A."/>
            <person name="Andreopoulos B."/>
            <person name="Baker S."/>
            <person name="Barry K."/>
            <person name="Bills G."/>
            <person name="Bluhm B."/>
            <person name="Cannon C."/>
            <person name="Castanera R."/>
            <person name="Culley D."/>
            <person name="Daum C."/>
            <person name="Ezra D."/>
            <person name="Gonzalez J."/>
            <person name="Henrissat B."/>
            <person name="Kuo A."/>
            <person name="Liang C."/>
            <person name="Lipzen A."/>
            <person name="Lutzoni F."/>
            <person name="Magnuson J."/>
            <person name="Mondo S."/>
            <person name="Nolan M."/>
            <person name="Ohm R."/>
            <person name="Pangilinan J."/>
            <person name="Park H.-J."/>
            <person name="Ramirez L."/>
            <person name="Alfaro M."/>
            <person name="Sun H."/>
            <person name="Tritt A."/>
            <person name="Yoshinaga Y."/>
            <person name="Zwiers L.-H."/>
            <person name="Turgeon B."/>
            <person name="Goodwin S."/>
            <person name="Spatafora J."/>
            <person name="Crous P."/>
            <person name="Grigoriev I."/>
        </authorList>
    </citation>
    <scope>NUCLEOTIDE SEQUENCE</scope>
    <source>
        <strain evidence="10">CBS 113389</strain>
    </source>
</reference>
<dbReference type="GeneID" id="54470363"/>